<keyword evidence="1" id="KW-0812">Transmembrane</keyword>
<evidence type="ECO:0000313" key="3">
    <source>
        <dbReference type="Proteomes" id="UP001165677"/>
    </source>
</evidence>
<dbReference type="Proteomes" id="UP001165677">
    <property type="component" value="Unassembled WGS sequence"/>
</dbReference>
<reference evidence="2" key="1">
    <citation type="submission" date="2022-10" db="EMBL/GenBank/DDBJ databases">
        <title>Flavobacterium sp. nov., a bacterium isolated from lake sediment.</title>
        <authorList>
            <person name="Qu J.-H."/>
        </authorList>
    </citation>
    <scope>NUCLEOTIDE SEQUENCE</scope>
    <source>
        <strain evidence="2">TH16-21</strain>
    </source>
</reference>
<dbReference type="RefSeq" id="WP_264369618.1">
    <property type="nucleotide sequence ID" value="NZ_JAPCIO010000008.1"/>
</dbReference>
<gene>
    <name evidence="2" type="ORF">OJ995_11870</name>
</gene>
<keyword evidence="1" id="KW-1133">Transmembrane helix</keyword>
<keyword evidence="1" id="KW-0472">Membrane</keyword>
<organism evidence="2 3">
    <name type="scientific">Flavobacterium lacisediminis</name>
    <dbReference type="NCBI Taxonomy" id="2989705"/>
    <lineage>
        <taxon>Bacteria</taxon>
        <taxon>Pseudomonadati</taxon>
        <taxon>Bacteroidota</taxon>
        <taxon>Flavobacteriia</taxon>
        <taxon>Flavobacteriales</taxon>
        <taxon>Flavobacteriaceae</taxon>
        <taxon>Flavobacterium</taxon>
    </lineage>
</organism>
<name>A0ABT3EK16_9FLAO</name>
<sequence length="132" mass="15755">MEEVSKKIYRVMFIVALPIIIFAYLFVNYQNNNLNVVKEDYEKIRNIEFSGLVIEKKKDGNYPRANRYIYLTKYHKVIISSELYTKIKIGDSVSKPKNCDSIYFYLKNGDIEIEDFNQFGREKYLNLLNKKE</sequence>
<accession>A0ABT3EK16</accession>
<proteinExistence type="predicted"/>
<dbReference type="EMBL" id="JAPCIO010000008">
    <property type="protein sequence ID" value="MCW1148918.1"/>
    <property type="molecule type" value="Genomic_DNA"/>
</dbReference>
<feature type="transmembrane region" description="Helical" evidence="1">
    <location>
        <begin position="7"/>
        <end position="27"/>
    </location>
</feature>
<evidence type="ECO:0000256" key="1">
    <source>
        <dbReference type="SAM" id="Phobius"/>
    </source>
</evidence>
<protein>
    <submittedName>
        <fullName evidence="2">Uncharacterized protein</fullName>
    </submittedName>
</protein>
<evidence type="ECO:0000313" key="2">
    <source>
        <dbReference type="EMBL" id="MCW1148918.1"/>
    </source>
</evidence>
<comment type="caution">
    <text evidence="2">The sequence shown here is derived from an EMBL/GenBank/DDBJ whole genome shotgun (WGS) entry which is preliminary data.</text>
</comment>
<keyword evidence="3" id="KW-1185">Reference proteome</keyword>